<accession>Q6GZX7</accession>
<organism evidence="1">
    <name type="scientific">Microchaete diplosiphon</name>
    <name type="common">Fremyella diplosiphon</name>
    <dbReference type="NCBI Taxonomy" id="1197"/>
    <lineage>
        <taxon>Bacteria</taxon>
        <taxon>Bacillati</taxon>
        <taxon>Cyanobacteriota</taxon>
        <taxon>Cyanophyceae</taxon>
        <taxon>Nostocales</taxon>
        <taxon>Rivulariaceae</taxon>
        <taxon>Microchaete</taxon>
    </lineage>
</organism>
<evidence type="ECO:0000313" key="1">
    <source>
        <dbReference type="EMBL" id="AAT41992.1"/>
    </source>
</evidence>
<sequence>MMASRVRGVENAPHVVGSGTNAVLLVLPDVYEGIGTSLGVTKITGDAPAGVPSTTVGRAIAEGLCRKIKVSYIDGTKRKTATLIVSADKAPQARATLTGKTYRTKVIRTAYYPTSITLG</sequence>
<protein>
    <submittedName>
        <fullName evidence="1">Uncharacterized protein</fullName>
    </submittedName>
</protein>
<dbReference type="AlphaFoldDB" id="Q6GZX7"/>
<proteinExistence type="predicted"/>
<reference evidence="1" key="1">
    <citation type="journal article" date="2004" name="J. Bacteriol.">
        <title>Genomic DNA microarray analysis: identification of new genes regulated by light color in the cyanobacterium Fremyella diplosiphon.</title>
        <authorList>
            <person name="Stowe-Evans E.L."/>
            <person name="Ford J."/>
            <person name="Kehoe D.M."/>
        </authorList>
    </citation>
    <scope>NUCLEOTIDE SEQUENCE</scope>
    <source>
        <strain evidence="1">FD33</strain>
    </source>
</reference>
<reference evidence="1" key="2">
    <citation type="submission" date="2004-02" db="EMBL/GenBank/DDBJ databases">
        <authorList>
            <person name="Stowe-Evans E."/>
            <person name="Ford J."/>
            <person name="Kehoe D.M."/>
        </authorList>
    </citation>
    <scope>NUCLEOTIDE SEQUENCE</scope>
    <source>
        <strain evidence="1">FD33</strain>
    </source>
</reference>
<name>Q6GZX7_MICDP</name>
<dbReference type="EMBL" id="AY548463">
    <property type="protein sequence ID" value="AAT41992.1"/>
    <property type="molecule type" value="Genomic_DNA"/>
</dbReference>